<sequence length="44" mass="5108">MLAVYRGVAYDTDRNLTKEADYKKVTETYRGIQHTETVKVEVSK</sequence>
<evidence type="ECO:0000313" key="1">
    <source>
        <dbReference type="EMBL" id="AOV62181.1"/>
    </source>
</evidence>
<dbReference type="GeneID" id="30308311"/>
<evidence type="ECO:0000313" key="5">
    <source>
        <dbReference type="Proteomes" id="UP000226384"/>
    </source>
</evidence>
<dbReference type="EMBL" id="KU686213">
    <property type="protein sequence ID" value="AOV62445.1"/>
    <property type="molecule type" value="Genomic_DNA"/>
</dbReference>
<dbReference type="Proteomes" id="UP000226384">
    <property type="component" value="Segment"/>
</dbReference>
<name>A0A1D8KU43_9CAUD</name>
<keyword evidence="4" id="KW-1185">Reference proteome</keyword>
<dbReference type="KEGG" id="vg:30308311"/>
<gene>
    <name evidence="1" type="ORF">C490910_259</name>
    <name evidence="3" type="ORF">CC030809_00265</name>
    <name evidence="2" type="ORF">S420910_258</name>
</gene>
<reference evidence="3 6" key="2">
    <citation type="submission" date="2020-06" db="EMBL/GenBank/DDBJ databases">
        <authorList>
            <person name="Puxty R.J."/>
            <person name="Weihe C."/>
            <person name="Marston M.F."/>
            <person name="Martiny J.B.H."/>
        </authorList>
    </citation>
    <scope>NUCLEOTIDE SEQUENCE [LARGE SCALE GENOMIC DNA]</scope>
    <source>
        <strain evidence="3">0809CC03</strain>
    </source>
</reference>
<dbReference type="RefSeq" id="YP_009323190.1">
    <property type="nucleotide sequence ID" value="NC_031927.1"/>
</dbReference>
<evidence type="ECO:0008006" key="7">
    <source>
        <dbReference type="Google" id="ProtNLM"/>
    </source>
</evidence>
<reference evidence="3 6" key="3">
    <citation type="submission" date="2020-07" db="EMBL/GenBank/DDBJ databases">
        <title>Signatures of coevolution in a cyanophage population.</title>
        <authorList>
            <person name="Abebe J."/>
        </authorList>
    </citation>
    <scope>NUCLEOTIDE SEQUENCE [LARGE SCALE GENOMIC DNA]</scope>
    <source>
        <strain evidence="3">0809CC03</strain>
    </source>
</reference>
<dbReference type="EMBL" id="MT586120">
    <property type="protein sequence ID" value="QLF86313.1"/>
    <property type="molecule type" value="Genomic_DNA"/>
</dbReference>
<dbReference type="EMBL" id="KU686212">
    <property type="protein sequence ID" value="AOV62181.1"/>
    <property type="molecule type" value="Genomic_DNA"/>
</dbReference>
<evidence type="ECO:0000313" key="4">
    <source>
        <dbReference type="Proteomes" id="UP000203902"/>
    </source>
</evidence>
<dbReference type="Proteomes" id="UP000203902">
    <property type="component" value="Segment"/>
</dbReference>
<accession>A0A1D8KU43</accession>
<reference evidence="4 5" key="1">
    <citation type="journal article" date="2016" name="Virology">
        <title>The genomic content and context of auxiliary metabolic genes in marine cyanomyoviruses.</title>
        <authorList>
            <person name="Crummett L.T."/>
            <person name="Puxty R.J."/>
            <person name="Weihe C."/>
            <person name="Marston M.F."/>
            <person name="Martiny J.B."/>
        </authorList>
    </citation>
    <scope>NUCLEOTIDE SEQUENCE [LARGE SCALE GENOMIC DNA]</scope>
    <source>
        <strain evidence="1">0910CC49</strain>
        <strain evidence="2">0910SB42</strain>
    </source>
</reference>
<evidence type="ECO:0000313" key="2">
    <source>
        <dbReference type="EMBL" id="AOV62445.1"/>
    </source>
</evidence>
<protein>
    <recommendedName>
        <fullName evidence="7">DUF4278 domain-containing protein</fullName>
    </recommendedName>
</protein>
<proteinExistence type="predicted"/>
<evidence type="ECO:0000313" key="6">
    <source>
        <dbReference type="Proteomes" id="UP000510897"/>
    </source>
</evidence>
<evidence type="ECO:0000313" key="3">
    <source>
        <dbReference type="EMBL" id="QLF86313.1"/>
    </source>
</evidence>
<organism evidence="1 4">
    <name type="scientific">Synechococcus phage S-CAM7</name>
    <dbReference type="NCBI Taxonomy" id="1883368"/>
    <lineage>
        <taxon>Viruses</taxon>
        <taxon>Duplodnaviria</taxon>
        <taxon>Heunggongvirae</taxon>
        <taxon>Uroviricota</taxon>
        <taxon>Caudoviricetes</taxon>
        <taxon>Pantevenvirales</taxon>
        <taxon>Kyanoviridae</taxon>
        <taxon>Mazuvirus</taxon>
        <taxon>Mazuvirus scam7</taxon>
    </lineage>
</organism>
<dbReference type="Proteomes" id="UP000510897">
    <property type="component" value="Segment"/>
</dbReference>